<proteinExistence type="predicted"/>
<accession>A0A3E0GY11</accession>
<evidence type="ECO:0000259" key="1">
    <source>
        <dbReference type="Pfam" id="PF07179"/>
    </source>
</evidence>
<protein>
    <submittedName>
        <fullName evidence="2">Type III secretion system (T3SS) SseB-like protein</fullName>
    </submittedName>
</protein>
<comment type="caution">
    <text evidence="2">The sequence shown here is derived from an EMBL/GenBank/DDBJ whole genome shotgun (WGS) entry which is preliminary data.</text>
</comment>
<dbReference type="Pfam" id="PF07179">
    <property type="entry name" value="SseB"/>
    <property type="match status" value="1"/>
</dbReference>
<evidence type="ECO:0000313" key="3">
    <source>
        <dbReference type="Proteomes" id="UP000256269"/>
    </source>
</evidence>
<dbReference type="OrthoDB" id="5164467at2"/>
<keyword evidence="3" id="KW-1185">Reference proteome</keyword>
<organism evidence="2 3">
    <name type="scientific">Kutzneria buriramensis</name>
    <dbReference type="NCBI Taxonomy" id="1045776"/>
    <lineage>
        <taxon>Bacteria</taxon>
        <taxon>Bacillati</taxon>
        <taxon>Actinomycetota</taxon>
        <taxon>Actinomycetes</taxon>
        <taxon>Pseudonocardiales</taxon>
        <taxon>Pseudonocardiaceae</taxon>
        <taxon>Kutzneria</taxon>
    </lineage>
</organism>
<dbReference type="Proteomes" id="UP000256269">
    <property type="component" value="Unassembled WGS sequence"/>
</dbReference>
<dbReference type="NCBIfam" id="NF033532">
    <property type="entry name" value="lone7para_assoc"/>
    <property type="match status" value="1"/>
</dbReference>
<dbReference type="InterPro" id="IPR047659">
    <property type="entry name" value="T7SS_assoc"/>
</dbReference>
<feature type="domain" description="SseB protein N-terminal" evidence="1">
    <location>
        <begin position="87"/>
        <end position="187"/>
    </location>
</feature>
<name>A0A3E0GY11_9PSEU</name>
<dbReference type="AlphaFoldDB" id="A0A3E0GY11"/>
<dbReference type="EMBL" id="QUNO01000022">
    <property type="protein sequence ID" value="REH31153.1"/>
    <property type="molecule type" value="Genomic_DNA"/>
</dbReference>
<reference evidence="2 3" key="1">
    <citation type="submission" date="2018-08" db="EMBL/GenBank/DDBJ databases">
        <title>Genomic Encyclopedia of Archaeal and Bacterial Type Strains, Phase II (KMG-II): from individual species to whole genera.</title>
        <authorList>
            <person name="Goeker M."/>
        </authorList>
    </citation>
    <scope>NUCLEOTIDE SEQUENCE [LARGE SCALE GENOMIC DNA]</scope>
    <source>
        <strain evidence="2 3">DSM 45791</strain>
    </source>
</reference>
<dbReference type="RefSeq" id="WP_116180964.1">
    <property type="nucleotide sequence ID" value="NZ_CP144376.1"/>
</dbReference>
<dbReference type="InterPro" id="IPR009839">
    <property type="entry name" value="SseB_N"/>
</dbReference>
<gene>
    <name evidence="2" type="ORF">BCF44_122176</name>
</gene>
<sequence length="203" mass="21724">MTAAVDWSQPIPVTPEMLRQAKSATPGQWIYSVDPQFGPNDGCPPWAIRGGYQVGPHGEIDTSTWTYNPNYRPGPRTQGWPEPTNALETALELAACGYGPEWDLLAALLDAEVIVPTVPGDPGSLSIVSDADDRPVIVIYTSRRRLTNHVRSYQTVPFAGLTTALGGAAVKINPGSPPSVVISGDEIVDALRRRSEPGRAPGQ</sequence>
<evidence type="ECO:0000313" key="2">
    <source>
        <dbReference type="EMBL" id="REH31153.1"/>
    </source>
</evidence>